<evidence type="ECO:0000256" key="2">
    <source>
        <dbReference type="ARBA" id="ARBA00023043"/>
    </source>
</evidence>
<evidence type="ECO:0000313" key="5">
    <source>
        <dbReference type="EMBL" id="KAK4151928.1"/>
    </source>
</evidence>
<dbReference type="PROSITE" id="PS50297">
    <property type="entry name" value="ANK_REP_REGION"/>
    <property type="match status" value="1"/>
</dbReference>
<evidence type="ECO:0000256" key="3">
    <source>
        <dbReference type="PROSITE-ProRule" id="PRU00023"/>
    </source>
</evidence>
<reference evidence="5" key="2">
    <citation type="submission" date="2023-05" db="EMBL/GenBank/DDBJ databases">
        <authorList>
            <consortium name="Lawrence Berkeley National Laboratory"/>
            <person name="Steindorff A."/>
            <person name="Hensen N."/>
            <person name="Bonometti L."/>
            <person name="Westerberg I."/>
            <person name="Brannstrom I.O."/>
            <person name="Guillou S."/>
            <person name="Cros-Aarteil S."/>
            <person name="Calhoun S."/>
            <person name="Haridas S."/>
            <person name="Kuo A."/>
            <person name="Mondo S."/>
            <person name="Pangilinan J."/>
            <person name="Riley R."/>
            <person name="Labutti K."/>
            <person name="Andreopoulos B."/>
            <person name="Lipzen A."/>
            <person name="Chen C."/>
            <person name="Yanf M."/>
            <person name="Daum C."/>
            <person name="Ng V."/>
            <person name="Clum A."/>
            <person name="Ohm R."/>
            <person name="Martin F."/>
            <person name="Silar P."/>
            <person name="Natvig D."/>
            <person name="Lalanne C."/>
            <person name="Gautier V."/>
            <person name="Ament-Velasquez S.L."/>
            <person name="Kruys A."/>
            <person name="Hutchinson M.I."/>
            <person name="Powell A.J."/>
            <person name="Barry K."/>
            <person name="Miller A.N."/>
            <person name="Grigoriev I.V."/>
            <person name="Debuchy R."/>
            <person name="Gladieux P."/>
            <person name="Thoren M.H."/>
            <person name="Johannesson H."/>
        </authorList>
    </citation>
    <scope>NUCLEOTIDE SEQUENCE</scope>
    <source>
        <strain evidence="5">CBS 538.74</strain>
    </source>
</reference>
<evidence type="ECO:0000256" key="1">
    <source>
        <dbReference type="ARBA" id="ARBA00022737"/>
    </source>
</evidence>
<dbReference type="SMART" id="SM00248">
    <property type="entry name" value="ANK"/>
    <property type="match status" value="2"/>
</dbReference>
<dbReference type="SUPFAM" id="SSF48403">
    <property type="entry name" value="Ankyrin repeat"/>
    <property type="match status" value="1"/>
</dbReference>
<evidence type="ECO:0000313" key="6">
    <source>
        <dbReference type="Proteomes" id="UP001302745"/>
    </source>
</evidence>
<dbReference type="PROSITE" id="PS50088">
    <property type="entry name" value="ANK_REPEAT"/>
    <property type="match status" value="1"/>
</dbReference>
<organism evidence="5 6">
    <name type="scientific">Chaetomidium leptoderma</name>
    <dbReference type="NCBI Taxonomy" id="669021"/>
    <lineage>
        <taxon>Eukaryota</taxon>
        <taxon>Fungi</taxon>
        <taxon>Dikarya</taxon>
        <taxon>Ascomycota</taxon>
        <taxon>Pezizomycotina</taxon>
        <taxon>Sordariomycetes</taxon>
        <taxon>Sordariomycetidae</taxon>
        <taxon>Sordariales</taxon>
        <taxon>Chaetomiaceae</taxon>
        <taxon>Chaetomidium</taxon>
    </lineage>
</organism>
<feature type="region of interest" description="Disordered" evidence="4">
    <location>
        <begin position="192"/>
        <end position="215"/>
    </location>
</feature>
<dbReference type="PANTHER" id="PTHR24198:SF165">
    <property type="entry name" value="ANKYRIN REPEAT-CONTAINING PROTEIN-RELATED"/>
    <property type="match status" value="1"/>
</dbReference>
<keyword evidence="2 3" id="KW-0040">ANK repeat</keyword>
<feature type="region of interest" description="Disordered" evidence="4">
    <location>
        <begin position="1"/>
        <end position="50"/>
    </location>
</feature>
<feature type="compositionally biased region" description="Pro residues" evidence="4">
    <location>
        <begin position="32"/>
        <end position="46"/>
    </location>
</feature>
<accession>A0AAN6ZVL7</accession>
<dbReference type="InterPro" id="IPR002110">
    <property type="entry name" value="Ankyrin_rpt"/>
</dbReference>
<keyword evidence="1" id="KW-0677">Repeat</keyword>
<dbReference type="Pfam" id="PF12796">
    <property type="entry name" value="Ank_2"/>
    <property type="match status" value="1"/>
</dbReference>
<dbReference type="AlphaFoldDB" id="A0AAN6ZVL7"/>
<dbReference type="EMBL" id="MU856994">
    <property type="protein sequence ID" value="KAK4151928.1"/>
    <property type="molecule type" value="Genomic_DNA"/>
</dbReference>
<proteinExistence type="predicted"/>
<reference evidence="5" key="1">
    <citation type="journal article" date="2023" name="Mol. Phylogenet. Evol.">
        <title>Genome-scale phylogeny and comparative genomics of the fungal order Sordariales.</title>
        <authorList>
            <person name="Hensen N."/>
            <person name="Bonometti L."/>
            <person name="Westerberg I."/>
            <person name="Brannstrom I.O."/>
            <person name="Guillou S."/>
            <person name="Cros-Aarteil S."/>
            <person name="Calhoun S."/>
            <person name="Haridas S."/>
            <person name="Kuo A."/>
            <person name="Mondo S."/>
            <person name="Pangilinan J."/>
            <person name="Riley R."/>
            <person name="LaButti K."/>
            <person name="Andreopoulos B."/>
            <person name="Lipzen A."/>
            <person name="Chen C."/>
            <person name="Yan M."/>
            <person name="Daum C."/>
            <person name="Ng V."/>
            <person name="Clum A."/>
            <person name="Steindorff A."/>
            <person name="Ohm R.A."/>
            <person name="Martin F."/>
            <person name="Silar P."/>
            <person name="Natvig D.O."/>
            <person name="Lalanne C."/>
            <person name="Gautier V."/>
            <person name="Ament-Velasquez S.L."/>
            <person name="Kruys A."/>
            <person name="Hutchinson M.I."/>
            <person name="Powell A.J."/>
            <person name="Barry K."/>
            <person name="Miller A.N."/>
            <person name="Grigoriev I.V."/>
            <person name="Debuchy R."/>
            <person name="Gladieux P."/>
            <person name="Hiltunen Thoren M."/>
            <person name="Johannesson H."/>
        </authorList>
    </citation>
    <scope>NUCLEOTIDE SEQUENCE</scope>
    <source>
        <strain evidence="5">CBS 538.74</strain>
    </source>
</reference>
<evidence type="ECO:0000256" key="4">
    <source>
        <dbReference type="SAM" id="MobiDB-lite"/>
    </source>
</evidence>
<sequence length="384" mass="41708">MVANDSNQHRKLREEKTPSVGLLPPSSASRPPSSPPSWPPSSPPSTAPSSMASLPVELMLEIAGSLTSASEIKPLAMTCREAYTLLNPLLYRYNTRAQGTSAALLACEHGRVNTLERLCENDAKFDLVAEEKPRRSRGPPVRFAPIHVAAKHGRVEVLSWLVANGANLDALNQNFCGCPSLSSRRPFSSALRSGGHCTRPSATATPTPPSSHPAWRFSHRVADERRSSTPPPPATPFDLALRRGAFGCAMKLFKTGHQFKSYLDRLPTLQHVAMRYPSATWDSTESAWHTTPTLFSALLTAGGAQANKPDRRGRTPLWYFAVEAITHNAFSRANSSRNNNNNNNSHNNSSNTDPSPATFAARKQPLLATVQTTLHLFLGHGAPT</sequence>
<dbReference type="Gene3D" id="1.25.40.20">
    <property type="entry name" value="Ankyrin repeat-containing domain"/>
    <property type="match status" value="1"/>
</dbReference>
<keyword evidence="6" id="KW-1185">Reference proteome</keyword>
<gene>
    <name evidence="5" type="ORF">C8A00DRAFT_35400</name>
</gene>
<dbReference type="InterPro" id="IPR036770">
    <property type="entry name" value="Ankyrin_rpt-contain_sf"/>
</dbReference>
<feature type="repeat" description="ANK" evidence="3">
    <location>
        <begin position="141"/>
        <end position="173"/>
    </location>
</feature>
<dbReference type="Proteomes" id="UP001302745">
    <property type="component" value="Unassembled WGS sequence"/>
</dbReference>
<dbReference type="PANTHER" id="PTHR24198">
    <property type="entry name" value="ANKYRIN REPEAT AND PROTEIN KINASE DOMAIN-CONTAINING PROTEIN"/>
    <property type="match status" value="1"/>
</dbReference>
<protein>
    <submittedName>
        <fullName evidence="5">Uncharacterized protein</fullName>
    </submittedName>
</protein>
<comment type="caution">
    <text evidence="5">The sequence shown here is derived from an EMBL/GenBank/DDBJ whole genome shotgun (WGS) entry which is preliminary data.</text>
</comment>
<feature type="compositionally biased region" description="Low complexity" evidence="4">
    <location>
        <begin position="332"/>
        <end position="351"/>
    </location>
</feature>
<feature type="region of interest" description="Disordered" evidence="4">
    <location>
        <begin position="332"/>
        <end position="358"/>
    </location>
</feature>
<name>A0AAN6ZVL7_9PEZI</name>